<dbReference type="GO" id="GO:0005829">
    <property type="term" value="C:cytosol"/>
    <property type="evidence" value="ECO:0007669"/>
    <property type="project" value="TreeGrafter"/>
</dbReference>
<name>D1QSV9_9BACT</name>
<dbReference type="GO" id="GO:0000224">
    <property type="term" value="F:peptide-N4-(N-acetyl-beta-glucosaminyl)asparagine amidase activity"/>
    <property type="evidence" value="ECO:0007669"/>
    <property type="project" value="TreeGrafter"/>
</dbReference>
<evidence type="ECO:0000313" key="2">
    <source>
        <dbReference type="EMBL" id="EFB31790.1"/>
    </source>
</evidence>
<dbReference type="EMBL" id="ACUZ02000034">
    <property type="protein sequence ID" value="EFB31790.1"/>
    <property type="molecule type" value="Genomic_DNA"/>
</dbReference>
<organism evidence="2 3">
    <name type="scientific">Segatella oris F0302</name>
    <dbReference type="NCBI Taxonomy" id="649760"/>
    <lineage>
        <taxon>Bacteria</taxon>
        <taxon>Pseudomonadati</taxon>
        <taxon>Bacteroidota</taxon>
        <taxon>Bacteroidia</taxon>
        <taxon>Bacteroidales</taxon>
        <taxon>Prevotellaceae</taxon>
        <taxon>Segatella</taxon>
    </lineage>
</organism>
<protein>
    <recommendedName>
        <fullName evidence="1">Glycosyl hydrolase family 92 domain-containing protein</fullName>
    </recommendedName>
</protein>
<evidence type="ECO:0000313" key="3">
    <source>
        <dbReference type="Proteomes" id="UP000004079"/>
    </source>
</evidence>
<accession>D1QSV9</accession>
<comment type="caution">
    <text evidence="2">The sequence shown here is derived from an EMBL/GenBank/DDBJ whole genome shotgun (WGS) entry which is preliminary data.</text>
</comment>
<evidence type="ECO:0000259" key="1">
    <source>
        <dbReference type="Pfam" id="PF07971"/>
    </source>
</evidence>
<feature type="domain" description="Glycosyl hydrolase family 92" evidence="1">
    <location>
        <begin position="4"/>
        <end position="136"/>
    </location>
</feature>
<dbReference type="InterPro" id="IPR012939">
    <property type="entry name" value="Glyco_hydro_92"/>
</dbReference>
<dbReference type="Pfam" id="PF07971">
    <property type="entry name" value="Glyco_hydro_92"/>
    <property type="match status" value="1"/>
</dbReference>
<sequence length="154" mass="17400">MRKNAFEIADAEAYKDGKGRRAMQSYLKYGYIPLNDSVMEAFHTHEQVSRTLEYAYDDYAVAQAAKALGKTDDYRVLMARARNWRHVINPRTGWADGRWANGKWLNNKDLTTRVKFITEGTVAHVFSWQGHAIGGMLSILVQDGLTADGPMENG</sequence>
<dbReference type="GO" id="GO:0006516">
    <property type="term" value="P:glycoprotein catabolic process"/>
    <property type="evidence" value="ECO:0007669"/>
    <property type="project" value="TreeGrafter"/>
</dbReference>
<dbReference type="PANTHER" id="PTHR12143:SF43">
    <property type="entry name" value="PUTATIVE-RELATED"/>
    <property type="match status" value="1"/>
</dbReference>
<gene>
    <name evidence="2" type="ORF">HMPREF0971_02070</name>
</gene>
<reference evidence="2 3" key="1">
    <citation type="submission" date="2009-11" db="EMBL/GenBank/DDBJ databases">
        <authorList>
            <person name="Weinstock G."/>
            <person name="Sodergren E."/>
            <person name="Clifton S."/>
            <person name="Fulton L."/>
            <person name="Fulton B."/>
            <person name="Courtney L."/>
            <person name="Fronick C."/>
            <person name="Harrison M."/>
            <person name="Strong C."/>
            <person name="Farmer C."/>
            <person name="Delahaunty K."/>
            <person name="Markovic C."/>
            <person name="Hall O."/>
            <person name="Minx P."/>
            <person name="Tomlinson C."/>
            <person name="Mitreva M."/>
            <person name="Nelson J."/>
            <person name="Hou S."/>
            <person name="Wollam A."/>
            <person name="Pepin K.H."/>
            <person name="Johnson M."/>
            <person name="Bhonagiri V."/>
            <person name="Nash W.E."/>
            <person name="Warren W."/>
            <person name="Chinwalla A."/>
            <person name="Mardis E.R."/>
            <person name="Wilson R.K."/>
        </authorList>
    </citation>
    <scope>NUCLEOTIDE SEQUENCE [LARGE SCALE GENOMIC DNA]</scope>
    <source>
        <strain evidence="2 3">F0302</strain>
    </source>
</reference>
<dbReference type="STRING" id="649760.HMPREF0971_02070"/>
<dbReference type="InterPro" id="IPR050883">
    <property type="entry name" value="PNGase"/>
</dbReference>
<dbReference type="PANTHER" id="PTHR12143">
    <property type="entry name" value="PEPTIDE N-GLYCANASE PNGASE -RELATED"/>
    <property type="match status" value="1"/>
</dbReference>
<dbReference type="AlphaFoldDB" id="D1QSV9"/>
<dbReference type="Gene3D" id="1.20.1610.10">
    <property type="entry name" value="alpha-1,2-mannosidases domains"/>
    <property type="match status" value="1"/>
</dbReference>
<proteinExistence type="predicted"/>
<dbReference type="HOGENOM" id="CLU_1702678_0_0_10"/>
<dbReference type="Proteomes" id="UP000004079">
    <property type="component" value="Unassembled WGS sequence"/>
</dbReference>
<dbReference type="RefSeq" id="WP_004373911.1">
    <property type="nucleotide sequence ID" value="NZ_GG703886.1"/>
</dbReference>